<proteinExistence type="predicted"/>
<dbReference type="AlphaFoldDB" id="A0A1N6DJU9"/>
<dbReference type="EMBL" id="FSRA01000001">
    <property type="protein sequence ID" value="SIN71109.1"/>
    <property type="molecule type" value="Genomic_DNA"/>
</dbReference>
<accession>A0A1N6DJU9</accession>
<evidence type="ECO:0000313" key="2">
    <source>
        <dbReference type="Proteomes" id="UP000185003"/>
    </source>
</evidence>
<gene>
    <name evidence="1" type="ORF">SAMN04488055_0833</name>
</gene>
<dbReference type="GO" id="GO:0016853">
    <property type="term" value="F:isomerase activity"/>
    <property type="evidence" value="ECO:0007669"/>
    <property type="project" value="UniProtKB-KW"/>
</dbReference>
<dbReference type="RefSeq" id="WP_074238039.1">
    <property type="nucleotide sequence ID" value="NZ_FSRA01000001.1"/>
</dbReference>
<keyword evidence="1" id="KW-0413">Isomerase</keyword>
<organism evidence="1 2">
    <name type="scientific">Chitinophaga niabensis</name>
    <dbReference type="NCBI Taxonomy" id="536979"/>
    <lineage>
        <taxon>Bacteria</taxon>
        <taxon>Pseudomonadati</taxon>
        <taxon>Bacteroidota</taxon>
        <taxon>Chitinophagia</taxon>
        <taxon>Chitinophagales</taxon>
        <taxon>Chitinophagaceae</taxon>
        <taxon>Chitinophaga</taxon>
    </lineage>
</organism>
<evidence type="ECO:0000313" key="1">
    <source>
        <dbReference type="EMBL" id="SIN71109.1"/>
    </source>
</evidence>
<protein>
    <submittedName>
        <fullName evidence="1">Sugar phosphate isomerase/epimerase</fullName>
    </submittedName>
</protein>
<dbReference type="Gene3D" id="3.20.20.150">
    <property type="entry name" value="Divalent-metal-dependent TIM barrel enzymes"/>
    <property type="match status" value="1"/>
</dbReference>
<dbReference type="InterPro" id="IPR036237">
    <property type="entry name" value="Xyl_isomerase-like_sf"/>
</dbReference>
<reference evidence="1 2" key="1">
    <citation type="submission" date="2016-11" db="EMBL/GenBank/DDBJ databases">
        <authorList>
            <person name="Jaros S."/>
            <person name="Januszkiewicz K."/>
            <person name="Wedrychowicz H."/>
        </authorList>
    </citation>
    <scope>NUCLEOTIDE SEQUENCE [LARGE SCALE GENOMIC DNA]</scope>
    <source>
        <strain evidence="1 2">DSM 24787</strain>
    </source>
</reference>
<dbReference type="Proteomes" id="UP000185003">
    <property type="component" value="Unassembled WGS sequence"/>
</dbReference>
<sequence length="274" mass="31611">MRVKFFCPRWGSEHIPWSVFLENVKAAGYAGVEWFPYGEATNPVTVLNLLKQYDLEFSIVTAVLQMPETFKEYLHVLKEQLTALSRLQPLFISTQTGREYYSEEQVIQCLEVCEEVSDQLGVPIYQETHRNKWSFAAHATGPLLRKFPALPLTLDVSHWFCVSESYLEDQQGIVAEAIKHARHIHARVGHTEGPQVWDPALPEYAAALAAHLAIWDEWISQRKKNGDSYCTITPEFGPPPYMVMGNRTVPAQQEQWRINLWMKTFLDKRYNPQT</sequence>
<keyword evidence="2" id="KW-1185">Reference proteome</keyword>
<dbReference type="OrthoDB" id="2555274at2"/>
<dbReference type="SUPFAM" id="SSF51658">
    <property type="entry name" value="Xylose isomerase-like"/>
    <property type="match status" value="1"/>
</dbReference>
<name>A0A1N6DJU9_9BACT</name>
<dbReference type="STRING" id="536979.SAMN04488055_0833"/>